<name>K5VZU2_PHACS</name>
<reference evidence="10 11" key="1">
    <citation type="journal article" date="2012" name="BMC Genomics">
        <title>Comparative genomics of the white-rot fungi, Phanerochaete carnosa and P. chrysosporium, to elucidate the genetic basis of the distinct wood types they colonize.</title>
        <authorList>
            <person name="Suzuki H."/>
            <person name="MacDonald J."/>
            <person name="Syed K."/>
            <person name="Salamov A."/>
            <person name="Hori C."/>
            <person name="Aerts A."/>
            <person name="Henrissat B."/>
            <person name="Wiebenga A."/>
            <person name="vanKuyk P.A."/>
            <person name="Barry K."/>
            <person name="Lindquist E."/>
            <person name="LaButti K."/>
            <person name="Lapidus A."/>
            <person name="Lucas S."/>
            <person name="Coutinho P."/>
            <person name="Gong Y."/>
            <person name="Samejima M."/>
            <person name="Mahadevan R."/>
            <person name="Abou-Zaid M."/>
            <person name="de Vries R.P."/>
            <person name="Igarashi K."/>
            <person name="Yadav J.S."/>
            <person name="Grigoriev I.V."/>
            <person name="Master E.R."/>
        </authorList>
    </citation>
    <scope>NUCLEOTIDE SEQUENCE [LARGE SCALE GENOMIC DNA]</scope>
    <source>
        <strain evidence="10 11">HHB-10118-sp</strain>
    </source>
</reference>
<dbReference type="CDD" id="cd08760">
    <property type="entry name" value="Cyt_b561_FRRS1_like"/>
    <property type="match status" value="1"/>
</dbReference>
<evidence type="ECO:0000256" key="8">
    <source>
        <dbReference type="SAM" id="Phobius"/>
    </source>
</evidence>
<protein>
    <recommendedName>
        <fullName evidence="9">Cytochrome b561 domain-containing protein</fullName>
    </recommendedName>
</protein>
<keyword evidence="11" id="KW-1185">Reference proteome</keyword>
<evidence type="ECO:0000256" key="3">
    <source>
        <dbReference type="ARBA" id="ARBA00022692"/>
    </source>
</evidence>
<dbReference type="PANTHER" id="PTHR47797">
    <property type="entry name" value="DEHYDROGENASE, PUTATIVE (AFU_ORTHOLOGUE AFUA_8G05805)-RELATED"/>
    <property type="match status" value="1"/>
</dbReference>
<dbReference type="PANTHER" id="PTHR47797:SF3">
    <property type="entry name" value="CYTOCHROME B561 DOMAIN-CONTAINING PROTEIN"/>
    <property type="match status" value="1"/>
</dbReference>
<feature type="transmembrane region" description="Helical" evidence="8">
    <location>
        <begin position="167"/>
        <end position="187"/>
    </location>
</feature>
<dbReference type="HOGENOM" id="CLU_090085_0_0_1"/>
<feature type="transmembrane region" description="Helical" evidence="8">
    <location>
        <begin position="136"/>
        <end position="155"/>
    </location>
</feature>
<evidence type="ECO:0000256" key="6">
    <source>
        <dbReference type="ARBA" id="ARBA00023136"/>
    </source>
</evidence>
<dbReference type="GO" id="GO:0016020">
    <property type="term" value="C:membrane"/>
    <property type="evidence" value="ECO:0007669"/>
    <property type="project" value="UniProtKB-SubCell"/>
</dbReference>
<organism evidence="10 11">
    <name type="scientific">Phanerochaete carnosa (strain HHB-10118-sp)</name>
    <name type="common">White-rot fungus</name>
    <name type="synonym">Peniophora carnosa</name>
    <dbReference type="NCBI Taxonomy" id="650164"/>
    <lineage>
        <taxon>Eukaryota</taxon>
        <taxon>Fungi</taxon>
        <taxon>Dikarya</taxon>
        <taxon>Basidiomycota</taxon>
        <taxon>Agaricomycotina</taxon>
        <taxon>Agaricomycetes</taxon>
        <taxon>Polyporales</taxon>
        <taxon>Phanerochaetaceae</taxon>
        <taxon>Phanerochaete</taxon>
    </lineage>
</organism>
<dbReference type="Pfam" id="PF03188">
    <property type="entry name" value="Cytochrom_B561"/>
    <property type="match status" value="1"/>
</dbReference>
<dbReference type="EMBL" id="JH930476">
    <property type="protein sequence ID" value="EKM52144.1"/>
    <property type="molecule type" value="Genomic_DNA"/>
</dbReference>
<dbReference type="InParanoid" id="K5VZU2"/>
<dbReference type="RefSeq" id="XP_007399924.1">
    <property type="nucleotide sequence ID" value="XM_007399862.1"/>
</dbReference>
<dbReference type="STRING" id="650164.K5VZU2"/>
<feature type="transmembrane region" description="Helical" evidence="8">
    <location>
        <begin position="207"/>
        <end position="229"/>
    </location>
</feature>
<feature type="transmembrane region" description="Helical" evidence="8">
    <location>
        <begin position="60"/>
        <end position="85"/>
    </location>
</feature>
<evidence type="ECO:0000313" key="11">
    <source>
        <dbReference type="Proteomes" id="UP000008370"/>
    </source>
</evidence>
<comment type="subcellular location">
    <subcellularLocation>
        <location evidence="1">Membrane</location>
    </subcellularLocation>
</comment>
<keyword evidence="4" id="KW-0249">Electron transport</keyword>
<dbReference type="Gene3D" id="1.20.120.1770">
    <property type="match status" value="1"/>
</dbReference>
<dbReference type="OrthoDB" id="366214at2759"/>
<dbReference type="AlphaFoldDB" id="K5VZU2"/>
<evidence type="ECO:0000256" key="5">
    <source>
        <dbReference type="ARBA" id="ARBA00022989"/>
    </source>
</evidence>
<dbReference type="KEGG" id="pco:PHACADRAFT_262655"/>
<sequence>MDTFPNVVHSLAPRQYGSVPAPVASSITPSPSSTPTDTTAGTGSTASAVRTGLLPLQQYIAAHAILCVLGFLVLLPVGAIVARWMRTNSDRWFRIHWVIQWVLAMPIIITGFALGVTSVAKNDHLPLNDTHKKWGVALFFLYLVQLSLGAFIHFVKVPFLSLNGRSLQNYLHAGFGVFIIGAAFYQVRTGFRTEWPLYTGLTVKNGANVAWIIWLVLVIAVYVSGLWLLPRQFRQERTARRNARSRLGLESDSTELVVKRHGQM</sequence>
<evidence type="ECO:0000313" key="10">
    <source>
        <dbReference type="EMBL" id="EKM52144.1"/>
    </source>
</evidence>
<keyword evidence="6 8" id="KW-0472">Membrane</keyword>
<dbReference type="Proteomes" id="UP000008370">
    <property type="component" value="Unassembled WGS sequence"/>
</dbReference>
<evidence type="ECO:0000256" key="7">
    <source>
        <dbReference type="SAM" id="MobiDB-lite"/>
    </source>
</evidence>
<feature type="region of interest" description="Disordered" evidence="7">
    <location>
        <begin position="21"/>
        <end position="43"/>
    </location>
</feature>
<evidence type="ECO:0000256" key="4">
    <source>
        <dbReference type="ARBA" id="ARBA00022982"/>
    </source>
</evidence>
<dbReference type="SMART" id="SM00665">
    <property type="entry name" value="B561"/>
    <property type="match status" value="1"/>
</dbReference>
<keyword evidence="5 8" id="KW-1133">Transmembrane helix</keyword>
<dbReference type="InterPro" id="IPR006593">
    <property type="entry name" value="Cyt_b561/ferric_Rdtase_TM"/>
</dbReference>
<feature type="domain" description="Cytochrome b561" evidence="9">
    <location>
        <begin position="24"/>
        <end position="228"/>
    </location>
</feature>
<feature type="transmembrane region" description="Helical" evidence="8">
    <location>
        <begin position="97"/>
        <end position="116"/>
    </location>
</feature>
<accession>K5VZU2</accession>
<evidence type="ECO:0000256" key="1">
    <source>
        <dbReference type="ARBA" id="ARBA00004370"/>
    </source>
</evidence>
<evidence type="ECO:0000256" key="2">
    <source>
        <dbReference type="ARBA" id="ARBA00022448"/>
    </source>
</evidence>
<evidence type="ECO:0000259" key="9">
    <source>
        <dbReference type="PROSITE" id="PS50939"/>
    </source>
</evidence>
<gene>
    <name evidence="10" type="ORF">PHACADRAFT_262655</name>
</gene>
<dbReference type="PROSITE" id="PS50939">
    <property type="entry name" value="CYTOCHROME_B561"/>
    <property type="match status" value="1"/>
</dbReference>
<dbReference type="GeneID" id="18918338"/>
<keyword evidence="3 8" id="KW-0812">Transmembrane</keyword>
<proteinExistence type="predicted"/>
<keyword evidence="2" id="KW-0813">Transport</keyword>